<accession>A0A5B7DNH0</accession>
<feature type="compositionally biased region" description="Pro residues" evidence="1">
    <location>
        <begin position="60"/>
        <end position="70"/>
    </location>
</feature>
<feature type="compositionally biased region" description="Basic and acidic residues" evidence="1">
    <location>
        <begin position="1"/>
        <end position="17"/>
    </location>
</feature>
<dbReference type="EMBL" id="VSRR010001119">
    <property type="protein sequence ID" value="MPC22735.1"/>
    <property type="molecule type" value="Genomic_DNA"/>
</dbReference>
<organism evidence="2 3">
    <name type="scientific">Portunus trituberculatus</name>
    <name type="common">Swimming crab</name>
    <name type="synonym">Neptunus trituberculatus</name>
    <dbReference type="NCBI Taxonomy" id="210409"/>
    <lineage>
        <taxon>Eukaryota</taxon>
        <taxon>Metazoa</taxon>
        <taxon>Ecdysozoa</taxon>
        <taxon>Arthropoda</taxon>
        <taxon>Crustacea</taxon>
        <taxon>Multicrustacea</taxon>
        <taxon>Malacostraca</taxon>
        <taxon>Eumalacostraca</taxon>
        <taxon>Eucarida</taxon>
        <taxon>Decapoda</taxon>
        <taxon>Pleocyemata</taxon>
        <taxon>Brachyura</taxon>
        <taxon>Eubrachyura</taxon>
        <taxon>Portunoidea</taxon>
        <taxon>Portunidae</taxon>
        <taxon>Portuninae</taxon>
        <taxon>Portunus</taxon>
    </lineage>
</organism>
<sequence length="87" mass="9584">MRRGEAGWDKAMRDRARLGGMGLGEVGWDDARRDGARRGGMGRGETRWDKARQAPTRSVSPPPPPQPLPPFLTHRKSHHTCVGIADS</sequence>
<gene>
    <name evidence="2" type="ORF">E2C01_015756</name>
</gene>
<keyword evidence="3" id="KW-1185">Reference proteome</keyword>
<protein>
    <submittedName>
        <fullName evidence="2">Uncharacterized protein</fullName>
    </submittedName>
</protein>
<dbReference type="Proteomes" id="UP000324222">
    <property type="component" value="Unassembled WGS sequence"/>
</dbReference>
<dbReference type="AlphaFoldDB" id="A0A5B7DNH0"/>
<name>A0A5B7DNH0_PORTR</name>
<reference evidence="2 3" key="1">
    <citation type="submission" date="2019-05" db="EMBL/GenBank/DDBJ databases">
        <title>Another draft genome of Portunus trituberculatus and its Hox gene families provides insights of decapod evolution.</title>
        <authorList>
            <person name="Jeong J.-H."/>
            <person name="Song I."/>
            <person name="Kim S."/>
            <person name="Choi T."/>
            <person name="Kim D."/>
            <person name="Ryu S."/>
            <person name="Kim W."/>
        </authorList>
    </citation>
    <scope>NUCLEOTIDE SEQUENCE [LARGE SCALE GENOMIC DNA]</scope>
    <source>
        <tissue evidence="2">Muscle</tissue>
    </source>
</reference>
<comment type="caution">
    <text evidence="2">The sequence shown here is derived from an EMBL/GenBank/DDBJ whole genome shotgun (WGS) entry which is preliminary data.</text>
</comment>
<evidence type="ECO:0000256" key="1">
    <source>
        <dbReference type="SAM" id="MobiDB-lite"/>
    </source>
</evidence>
<evidence type="ECO:0000313" key="3">
    <source>
        <dbReference type="Proteomes" id="UP000324222"/>
    </source>
</evidence>
<proteinExistence type="predicted"/>
<evidence type="ECO:0000313" key="2">
    <source>
        <dbReference type="EMBL" id="MPC22735.1"/>
    </source>
</evidence>
<feature type="region of interest" description="Disordered" evidence="1">
    <location>
        <begin position="1"/>
        <end position="79"/>
    </location>
</feature>